<dbReference type="Gene3D" id="3.40.630.30">
    <property type="match status" value="1"/>
</dbReference>
<evidence type="ECO:0000313" key="5">
    <source>
        <dbReference type="Proteomes" id="UP000322077"/>
    </source>
</evidence>
<dbReference type="InterPro" id="IPR016181">
    <property type="entry name" value="Acyl_CoA_acyltransferase"/>
</dbReference>
<proteinExistence type="predicted"/>
<protein>
    <submittedName>
        <fullName evidence="4">GNAT family N-acetyltransferase</fullName>
    </submittedName>
</protein>
<gene>
    <name evidence="4" type="ORF">FYJ91_18040</name>
</gene>
<evidence type="ECO:0000256" key="1">
    <source>
        <dbReference type="ARBA" id="ARBA00022679"/>
    </source>
</evidence>
<dbReference type="SUPFAM" id="SSF55729">
    <property type="entry name" value="Acyl-CoA N-acyltransferases (Nat)"/>
    <property type="match status" value="1"/>
</dbReference>
<keyword evidence="5" id="KW-1185">Reference proteome</keyword>
<evidence type="ECO:0000256" key="2">
    <source>
        <dbReference type="ARBA" id="ARBA00023315"/>
    </source>
</evidence>
<evidence type="ECO:0000259" key="3">
    <source>
        <dbReference type="PROSITE" id="PS51186"/>
    </source>
</evidence>
<dbReference type="InterPro" id="IPR050832">
    <property type="entry name" value="Bact_Acetyltransf"/>
</dbReference>
<accession>A0A5D9C158</accession>
<keyword evidence="1 4" id="KW-0808">Transferase</keyword>
<organism evidence="4 5">
    <name type="scientific">Sphingomonas montanisoli</name>
    <dbReference type="NCBI Taxonomy" id="2606412"/>
    <lineage>
        <taxon>Bacteria</taxon>
        <taxon>Pseudomonadati</taxon>
        <taxon>Pseudomonadota</taxon>
        <taxon>Alphaproteobacteria</taxon>
        <taxon>Sphingomonadales</taxon>
        <taxon>Sphingomonadaceae</taxon>
        <taxon>Sphingomonas</taxon>
    </lineage>
</organism>
<dbReference type="Pfam" id="PF00583">
    <property type="entry name" value="Acetyltransf_1"/>
    <property type="match status" value="1"/>
</dbReference>
<dbReference type="CDD" id="cd04301">
    <property type="entry name" value="NAT_SF"/>
    <property type="match status" value="1"/>
</dbReference>
<comment type="caution">
    <text evidence="4">The sequence shown here is derived from an EMBL/GenBank/DDBJ whole genome shotgun (WGS) entry which is preliminary data.</text>
</comment>
<dbReference type="PROSITE" id="PS51186">
    <property type="entry name" value="GNAT"/>
    <property type="match status" value="1"/>
</dbReference>
<reference evidence="4 5" key="1">
    <citation type="submission" date="2019-08" db="EMBL/GenBank/DDBJ databases">
        <authorList>
            <person name="Wang G."/>
            <person name="Xu Z."/>
        </authorList>
    </citation>
    <scope>NUCLEOTIDE SEQUENCE [LARGE SCALE GENOMIC DNA]</scope>
    <source>
        <strain evidence="4 5">ZX</strain>
    </source>
</reference>
<feature type="domain" description="N-acetyltransferase" evidence="3">
    <location>
        <begin position="3"/>
        <end position="167"/>
    </location>
</feature>
<dbReference type="AlphaFoldDB" id="A0A5D9C158"/>
<dbReference type="EMBL" id="VTOU01000004">
    <property type="protein sequence ID" value="TZG25153.1"/>
    <property type="molecule type" value="Genomic_DNA"/>
</dbReference>
<dbReference type="PANTHER" id="PTHR43877:SF2">
    <property type="entry name" value="AMINOALKYLPHOSPHONATE N-ACETYLTRANSFERASE-RELATED"/>
    <property type="match status" value="1"/>
</dbReference>
<dbReference type="PANTHER" id="PTHR43877">
    <property type="entry name" value="AMINOALKYLPHOSPHONATE N-ACETYLTRANSFERASE-RELATED-RELATED"/>
    <property type="match status" value="1"/>
</dbReference>
<evidence type="ECO:0000313" key="4">
    <source>
        <dbReference type="EMBL" id="TZG25153.1"/>
    </source>
</evidence>
<dbReference type="Proteomes" id="UP000322077">
    <property type="component" value="Unassembled WGS sequence"/>
</dbReference>
<dbReference type="GO" id="GO:0016747">
    <property type="term" value="F:acyltransferase activity, transferring groups other than amino-acyl groups"/>
    <property type="evidence" value="ECO:0007669"/>
    <property type="project" value="InterPro"/>
</dbReference>
<keyword evidence="2" id="KW-0012">Acyltransferase</keyword>
<dbReference type="InterPro" id="IPR000182">
    <property type="entry name" value="GNAT_dom"/>
</dbReference>
<sequence>MKMGLTIATDADLPEVVALVNLAYRGGDHGGWTREDYIGGTRTTVAELRADIAAKPDARLILLREDGVLLGTVWIEPAGEGAWYLGLLTVQPDLQAGGIGRRLLEGAEDMARSLGGGRMRMTVVHIRDTLIAWYHRRGYVLTGETLPFPHGDPPRDDLSFVVLEKAL</sequence>
<name>A0A5D9C158_9SPHN</name>